<reference evidence="2" key="1">
    <citation type="submission" date="2014-09" db="EMBL/GenBank/DDBJ databases">
        <authorList>
            <person name="Magalhaes I.L.F."/>
            <person name="Oliveira U."/>
            <person name="Santos F.R."/>
            <person name="Vidigal T.H.D.A."/>
            <person name="Brescovit A.D."/>
            <person name="Santos A.J."/>
        </authorList>
    </citation>
    <scope>NUCLEOTIDE SEQUENCE</scope>
    <source>
        <tissue evidence="2">Shoot tissue taken approximately 20 cm above the soil surface</tissue>
    </source>
</reference>
<proteinExistence type="predicted"/>
<dbReference type="AlphaFoldDB" id="A0A0A9D5H9"/>
<evidence type="ECO:0000313" key="2">
    <source>
        <dbReference type="EMBL" id="JAD81948.1"/>
    </source>
</evidence>
<organism evidence="2">
    <name type="scientific">Arundo donax</name>
    <name type="common">Giant reed</name>
    <name type="synonym">Donax arundinaceus</name>
    <dbReference type="NCBI Taxonomy" id="35708"/>
    <lineage>
        <taxon>Eukaryota</taxon>
        <taxon>Viridiplantae</taxon>
        <taxon>Streptophyta</taxon>
        <taxon>Embryophyta</taxon>
        <taxon>Tracheophyta</taxon>
        <taxon>Spermatophyta</taxon>
        <taxon>Magnoliopsida</taxon>
        <taxon>Liliopsida</taxon>
        <taxon>Poales</taxon>
        <taxon>Poaceae</taxon>
        <taxon>PACMAD clade</taxon>
        <taxon>Arundinoideae</taxon>
        <taxon>Arundineae</taxon>
        <taxon>Arundo</taxon>
    </lineage>
</organism>
<feature type="region of interest" description="Disordered" evidence="1">
    <location>
        <begin position="1"/>
        <end position="22"/>
    </location>
</feature>
<accession>A0A0A9D5H9</accession>
<evidence type="ECO:0000256" key="1">
    <source>
        <dbReference type="SAM" id="MobiDB-lite"/>
    </source>
</evidence>
<reference evidence="2" key="2">
    <citation type="journal article" date="2015" name="Data Brief">
        <title>Shoot transcriptome of the giant reed, Arundo donax.</title>
        <authorList>
            <person name="Barrero R.A."/>
            <person name="Guerrero F.D."/>
            <person name="Moolhuijzen P."/>
            <person name="Goolsby J.A."/>
            <person name="Tidwell J."/>
            <person name="Bellgard S.E."/>
            <person name="Bellgard M.I."/>
        </authorList>
    </citation>
    <scope>NUCLEOTIDE SEQUENCE</scope>
    <source>
        <tissue evidence="2">Shoot tissue taken approximately 20 cm above the soil surface</tissue>
    </source>
</reference>
<name>A0A0A9D5H9_ARUDO</name>
<protein>
    <submittedName>
        <fullName evidence="2">Uncharacterized protein</fullName>
    </submittedName>
</protein>
<sequence>MRDGNDSNGIRTRLHPGHLDPLDGGAGGLGQKLRQCLLGDGQQSSRARVARLSLWRHRHVLLAAGDDRLAARVRRRQPHALRLLAVVAVLVDELRDLLLQAVVLLHEQLVHGRQLPVQRLQPRRLLPLLLPAPAVLEPDFDLLGVDVGEDGAVADELLAAQRARLGALVVKPLQRLHLLRRVPHVLARVHRRRRLLRRHHVV</sequence>
<feature type="compositionally biased region" description="Polar residues" evidence="1">
    <location>
        <begin position="1"/>
        <end position="10"/>
    </location>
</feature>
<dbReference type="EMBL" id="GBRH01215947">
    <property type="protein sequence ID" value="JAD81948.1"/>
    <property type="molecule type" value="Transcribed_RNA"/>
</dbReference>